<dbReference type="EMBL" id="NNRK01000033">
    <property type="protein sequence ID" value="OYR11283.1"/>
    <property type="molecule type" value="Genomic_DNA"/>
</dbReference>
<dbReference type="GO" id="GO:0030151">
    <property type="term" value="F:molybdenum ion binding"/>
    <property type="evidence" value="ECO:0007669"/>
    <property type="project" value="InterPro"/>
</dbReference>
<dbReference type="PANTHER" id="PTHR30212:SF2">
    <property type="entry name" value="PROTEIN YIIM"/>
    <property type="match status" value="1"/>
</dbReference>
<proteinExistence type="predicted"/>
<dbReference type="GO" id="GO:0030170">
    <property type="term" value="F:pyridoxal phosphate binding"/>
    <property type="evidence" value="ECO:0007669"/>
    <property type="project" value="InterPro"/>
</dbReference>
<evidence type="ECO:0000259" key="1">
    <source>
        <dbReference type="PROSITE" id="PS51340"/>
    </source>
</evidence>
<accession>A0A256F923</accession>
<dbReference type="Proteomes" id="UP000216345">
    <property type="component" value="Unassembled WGS sequence"/>
</dbReference>
<dbReference type="InterPro" id="IPR052353">
    <property type="entry name" value="Benzoxazolinone_Detox_Enz"/>
</dbReference>
<sequence length="229" mass="26103">MEIRINSLLAGKIAPLGERQAPSGIDKKPVSGPVRLLRDGLECDEQGDRKVHGGPEKAVHHYPHDHYADWRQDVGDNPRLAATGAFGENISTTGLTEHNVAVGDRFRIGTALVEVSQGRQPCWKLNARFDVSDMAMRVQKTGRTGWYYRVLEEGVVAENETMQLIERLSPEWTLHRVWHLLYVDMLNYDQLAEMAQIPHLADGWKRYAVRRLENRKVEDWSPRLEGSKD</sequence>
<comment type="caution">
    <text evidence="2">The sequence shown here is derived from an EMBL/GenBank/DDBJ whole genome shotgun (WGS) entry which is preliminary data.</text>
</comment>
<dbReference type="GO" id="GO:0003824">
    <property type="term" value="F:catalytic activity"/>
    <property type="evidence" value="ECO:0007669"/>
    <property type="project" value="InterPro"/>
</dbReference>
<dbReference type="InterPro" id="IPR011037">
    <property type="entry name" value="Pyrv_Knase-like_insert_dom_sf"/>
</dbReference>
<dbReference type="InterPro" id="IPR005163">
    <property type="entry name" value="Tri_helical_YiiM-like"/>
</dbReference>
<evidence type="ECO:0000313" key="3">
    <source>
        <dbReference type="Proteomes" id="UP000216345"/>
    </source>
</evidence>
<organism evidence="2 3">
    <name type="scientific">Brucella rhizosphaerae</name>
    <dbReference type="NCBI Taxonomy" id="571254"/>
    <lineage>
        <taxon>Bacteria</taxon>
        <taxon>Pseudomonadati</taxon>
        <taxon>Pseudomonadota</taxon>
        <taxon>Alphaproteobacteria</taxon>
        <taxon>Hyphomicrobiales</taxon>
        <taxon>Brucellaceae</taxon>
        <taxon>Brucella/Ochrobactrum group</taxon>
        <taxon>Brucella</taxon>
    </lineage>
</organism>
<dbReference type="PANTHER" id="PTHR30212">
    <property type="entry name" value="PROTEIN YIIM"/>
    <property type="match status" value="1"/>
</dbReference>
<dbReference type="AlphaFoldDB" id="A0A256F923"/>
<dbReference type="RefSeq" id="WP_094578225.1">
    <property type="nucleotide sequence ID" value="NZ_JBHEEL010000007.1"/>
</dbReference>
<name>A0A256F923_9HYPH</name>
<dbReference type="Pfam" id="PF03473">
    <property type="entry name" value="MOSC"/>
    <property type="match status" value="1"/>
</dbReference>
<dbReference type="Pfam" id="PF03475">
    <property type="entry name" value="YiiM_3-alpha"/>
    <property type="match status" value="1"/>
</dbReference>
<feature type="domain" description="MOSC" evidence="1">
    <location>
        <begin position="28"/>
        <end position="165"/>
    </location>
</feature>
<dbReference type="Gene3D" id="2.40.33.20">
    <property type="entry name" value="PK beta-barrel domain-like"/>
    <property type="match status" value="1"/>
</dbReference>
<dbReference type="OrthoDB" id="9786134at2"/>
<reference evidence="2 3" key="1">
    <citation type="submission" date="2017-07" db="EMBL/GenBank/DDBJ databases">
        <title>Phylogenetic study on the rhizospheric bacterium Ochrobactrum sp. A44.</title>
        <authorList>
            <person name="Krzyzanowska D.M."/>
            <person name="Ossowicki A."/>
            <person name="Rajewska M."/>
            <person name="Maciag T."/>
            <person name="Kaczynski Z."/>
            <person name="Czerwicka M."/>
            <person name="Jafra S."/>
        </authorList>
    </citation>
    <scope>NUCLEOTIDE SEQUENCE [LARGE SCALE GENOMIC DNA]</scope>
    <source>
        <strain evidence="2 3">PR17</strain>
    </source>
</reference>
<dbReference type="SUPFAM" id="SSF50800">
    <property type="entry name" value="PK beta-barrel domain-like"/>
    <property type="match status" value="1"/>
</dbReference>
<gene>
    <name evidence="2" type="ORF">CEV32_1581</name>
</gene>
<dbReference type="InterPro" id="IPR005302">
    <property type="entry name" value="MoCF_Sase_C"/>
</dbReference>
<keyword evidence="3" id="KW-1185">Reference proteome</keyword>
<dbReference type="eggNOG" id="COG2258">
    <property type="taxonomic scope" value="Bacteria"/>
</dbReference>
<evidence type="ECO:0000313" key="2">
    <source>
        <dbReference type="EMBL" id="OYR11283.1"/>
    </source>
</evidence>
<dbReference type="PROSITE" id="PS51340">
    <property type="entry name" value="MOSC"/>
    <property type="match status" value="1"/>
</dbReference>
<protein>
    <submittedName>
        <fullName evidence="2">MOSC domain protein</fullName>
    </submittedName>
</protein>